<dbReference type="RefSeq" id="WP_425314687.1">
    <property type="nucleotide sequence ID" value="NZ_BBPN01000008.1"/>
</dbReference>
<keyword evidence="6 12" id="KW-0408">Iron</keyword>
<comment type="similarity">
    <text evidence="2 12">Belongs to the WhiB family.</text>
</comment>
<evidence type="ECO:0000256" key="5">
    <source>
        <dbReference type="ARBA" id="ARBA00022723"/>
    </source>
</evidence>
<reference evidence="15" key="1">
    <citation type="submission" date="2016-10" db="EMBL/GenBank/DDBJ databases">
        <authorList>
            <person name="Varghese N."/>
        </authorList>
    </citation>
    <scope>NUCLEOTIDE SEQUENCE [LARGE SCALE GENOMIC DNA]</scope>
    <source>
        <strain evidence="15">DSM 45096 / BCRC 16803 / CGMCC 4.1857 / CIP 109030 / JCM 12277 / KCTC 19219 / NBRC 100920 / 33214</strain>
    </source>
</reference>
<keyword evidence="9 12" id="KW-0238">DNA-binding</keyword>
<evidence type="ECO:0000256" key="1">
    <source>
        <dbReference type="ARBA" id="ARBA00004496"/>
    </source>
</evidence>
<evidence type="ECO:0000256" key="9">
    <source>
        <dbReference type="ARBA" id="ARBA00023125"/>
    </source>
</evidence>
<feature type="binding site" evidence="12">
    <location>
        <position position="72"/>
    </location>
    <ligand>
        <name>[4Fe-4S] cluster</name>
        <dbReference type="ChEBI" id="CHEBI:49883"/>
    </ligand>
</feature>
<dbReference type="GO" id="GO:0046872">
    <property type="term" value="F:metal ion binding"/>
    <property type="evidence" value="ECO:0007669"/>
    <property type="project" value="UniProtKB-KW"/>
</dbReference>
<keyword evidence="3 12" id="KW-0004">4Fe-4S</keyword>
<feature type="binding site" evidence="12">
    <location>
        <position position="33"/>
    </location>
    <ligand>
        <name>[4Fe-4S] cluster</name>
        <dbReference type="ChEBI" id="CHEBI:49883"/>
    </ligand>
</feature>
<comment type="PTM">
    <text evidence="12">Upon Fe-S cluster removal intramolecular disulfide bonds are formed.</text>
</comment>
<organism evidence="14 15">
    <name type="scientific">Streptacidiphilus jiangxiensis</name>
    <dbReference type="NCBI Taxonomy" id="235985"/>
    <lineage>
        <taxon>Bacteria</taxon>
        <taxon>Bacillati</taxon>
        <taxon>Actinomycetota</taxon>
        <taxon>Actinomycetes</taxon>
        <taxon>Kitasatosporales</taxon>
        <taxon>Streptomycetaceae</taxon>
        <taxon>Streptacidiphilus</taxon>
    </lineage>
</organism>
<keyword evidence="15" id="KW-1185">Reference proteome</keyword>
<comment type="function">
    <text evidence="12">Acts as a transcriptional regulator. Probably redox-responsive. The apo- but not holo-form probably binds DNA.</text>
</comment>
<dbReference type="GO" id="GO:0045892">
    <property type="term" value="P:negative regulation of DNA-templated transcription"/>
    <property type="evidence" value="ECO:0007669"/>
    <property type="project" value="TreeGrafter"/>
</dbReference>
<evidence type="ECO:0000256" key="10">
    <source>
        <dbReference type="ARBA" id="ARBA00023157"/>
    </source>
</evidence>
<name>A0A1H7NXM1_STRJI</name>
<dbReference type="GO" id="GO:0047134">
    <property type="term" value="F:protein-disulfide reductase [NAD(P)H] activity"/>
    <property type="evidence" value="ECO:0007669"/>
    <property type="project" value="TreeGrafter"/>
</dbReference>
<evidence type="ECO:0000313" key="15">
    <source>
        <dbReference type="Proteomes" id="UP000183015"/>
    </source>
</evidence>
<sequence>MQDEREVAYLMGRKPDLPGPMERAWSWQEEAACARHEDRLFFHPAGERGRDLDNREKAAKRVCAECPVIASCRAYALAAREPYGVWGGLSENERAAALRRRPTSVAA</sequence>
<evidence type="ECO:0000256" key="6">
    <source>
        <dbReference type="ARBA" id="ARBA00023004"/>
    </source>
</evidence>
<dbReference type="GO" id="GO:0035731">
    <property type="term" value="F:dinitrosyl-iron complex binding"/>
    <property type="evidence" value="ECO:0007669"/>
    <property type="project" value="UniProtKB-UniRule"/>
</dbReference>
<gene>
    <name evidence="12" type="primary">whiB</name>
    <name evidence="14" type="ORF">SAMN05414137_107103</name>
</gene>
<keyword evidence="4 12" id="KW-0963">Cytoplasm</keyword>
<evidence type="ECO:0000256" key="2">
    <source>
        <dbReference type="ARBA" id="ARBA00006597"/>
    </source>
</evidence>
<dbReference type="PANTHER" id="PTHR38839:SF5">
    <property type="entry name" value="TRANSCRIPTIONAL REGULATOR WHID"/>
    <property type="match status" value="1"/>
</dbReference>
<keyword evidence="8 12" id="KW-0805">Transcription regulation</keyword>
<keyword evidence="11 12" id="KW-0804">Transcription</keyword>
<comment type="PTM">
    <text evidence="12">The Fe-S cluster can be nitrosylated by nitric oxide (NO).</text>
</comment>
<dbReference type="EMBL" id="FOAZ01000007">
    <property type="protein sequence ID" value="SEL27755.1"/>
    <property type="molecule type" value="Genomic_DNA"/>
</dbReference>
<evidence type="ECO:0000256" key="8">
    <source>
        <dbReference type="ARBA" id="ARBA00023015"/>
    </source>
</evidence>
<evidence type="ECO:0000259" key="13">
    <source>
        <dbReference type="PROSITE" id="PS51674"/>
    </source>
</evidence>
<dbReference type="AlphaFoldDB" id="A0A1H7NXM1"/>
<dbReference type="PROSITE" id="PS51674">
    <property type="entry name" value="4FE4S_WBL"/>
    <property type="match status" value="1"/>
</dbReference>
<dbReference type="Proteomes" id="UP000183015">
    <property type="component" value="Unassembled WGS sequence"/>
</dbReference>
<dbReference type="PANTHER" id="PTHR38839">
    <property type="entry name" value="TRANSCRIPTIONAL REGULATOR WHID-RELATED"/>
    <property type="match status" value="1"/>
</dbReference>
<dbReference type="eggNOG" id="ENOG5032S23">
    <property type="taxonomic scope" value="Bacteria"/>
</dbReference>
<protein>
    <recommendedName>
        <fullName evidence="12">Transcriptional regulator WhiB</fullName>
    </recommendedName>
</protein>
<accession>A0A1H7NXM1</accession>
<keyword evidence="7 12" id="KW-0411">Iron-sulfur</keyword>
<dbReference type="HAMAP" id="MF_01479">
    <property type="entry name" value="WhiB"/>
    <property type="match status" value="1"/>
</dbReference>
<evidence type="ECO:0000256" key="12">
    <source>
        <dbReference type="HAMAP-Rule" id="MF_01479"/>
    </source>
</evidence>
<proteinExistence type="inferred from homology"/>
<keyword evidence="10 12" id="KW-1015">Disulfide bond</keyword>
<dbReference type="InterPro" id="IPR003482">
    <property type="entry name" value="Whib"/>
</dbReference>
<dbReference type="InterPro" id="IPR034768">
    <property type="entry name" value="4FE4S_WBL"/>
</dbReference>
<feature type="binding site" evidence="12">
    <location>
        <position position="66"/>
    </location>
    <ligand>
        <name>[4Fe-4S] cluster</name>
        <dbReference type="ChEBI" id="CHEBI:49883"/>
    </ligand>
</feature>
<evidence type="ECO:0000256" key="3">
    <source>
        <dbReference type="ARBA" id="ARBA00022485"/>
    </source>
</evidence>
<dbReference type="GO" id="GO:0003677">
    <property type="term" value="F:DNA binding"/>
    <property type="evidence" value="ECO:0007669"/>
    <property type="project" value="UniProtKB-UniRule"/>
</dbReference>
<feature type="domain" description="4Fe-4S Wbl-type" evidence="13">
    <location>
        <begin position="32"/>
        <end position="96"/>
    </location>
</feature>
<feature type="binding site" evidence="12">
    <location>
        <position position="63"/>
    </location>
    <ligand>
        <name>[4Fe-4S] cluster</name>
        <dbReference type="ChEBI" id="CHEBI:49883"/>
    </ligand>
</feature>
<evidence type="ECO:0000256" key="4">
    <source>
        <dbReference type="ARBA" id="ARBA00022490"/>
    </source>
</evidence>
<dbReference type="GO" id="GO:0005737">
    <property type="term" value="C:cytoplasm"/>
    <property type="evidence" value="ECO:0007669"/>
    <property type="project" value="UniProtKB-SubCell"/>
</dbReference>
<dbReference type="Pfam" id="PF02467">
    <property type="entry name" value="Whib"/>
    <property type="match status" value="1"/>
</dbReference>
<evidence type="ECO:0000313" key="14">
    <source>
        <dbReference type="EMBL" id="SEL27755.1"/>
    </source>
</evidence>
<evidence type="ECO:0000256" key="7">
    <source>
        <dbReference type="ARBA" id="ARBA00023014"/>
    </source>
</evidence>
<dbReference type="STRING" id="235985.SAMN05414137_107103"/>
<keyword evidence="5 12" id="KW-0479">Metal-binding</keyword>
<comment type="cofactor">
    <cofactor evidence="12">
        <name>[4Fe-4S] cluster</name>
        <dbReference type="ChEBI" id="CHEBI:49883"/>
    </cofactor>
    <text evidence="12">Binds 1 [4Fe-4S] cluster per subunit. Following nitrosylation of the [4Fe-4S] cluster binds 1 [4Fe-8(NO)] cluster per subunit.</text>
</comment>
<comment type="subcellular location">
    <subcellularLocation>
        <location evidence="1 12">Cytoplasm</location>
    </subcellularLocation>
</comment>
<dbReference type="GO" id="GO:0051539">
    <property type="term" value="F:4 iron, 4 sulfur cluster binding"/>
    <property type="evidence" value="ECO:0007669"/>
    <property type="project" value="UniProtKB-UniRule"/>
</dbReference>
<evidence type="ECO:0000256" key="11">
    <source>
        <dbReference type="ARBA" id="ARBA00023163"/>
    </source>
</evidence>
<dbReference type="GO" id="GO:0045454">
    <property type="term" value="P:cell redox homeostasis"/>
    <property type="evidence" value="ECO:0007669"/>
    <property type="project" value="TreeGrafter"/>
</dbReference>